<feature type="transmembrane region" description="Helical" evidence="1">
    <location>
        <begin position="98"/>
        <end position="131"/>
    </location>
</feature>
<proteinExistence type="predicted"/>
<evidence type="ECO:0000313" key="2">
    <source>
        <dbReference type="EMBL" id="MBP2187757.1"/>
    </source>
</evidence>
<feature type="transmembrane region" description="Helical" evidence="1">
    <location>
        <begin position="36"/>
        <end position="56"/>
    </location>
</feature>
<dbReference type="GO" id="GO:0016301">
    <property type="term" value="F:kinase activity"/>
    <property type="evidence" value="ECO:0007669"/>
    <property type="project" value="UniProtKB-KW"/>
</dbReference>
<gene>
    <name evidence="2" type="ORF">BJ987_000658</name>
</gene>
<accession>A0ABS4Q7U8</accession>
<comment type="caution">
    <text evidence="2">The sequence shown here is derived from an EMBL/GenBank/DDBJ whole genome shotgun (WGS) entry which is preliminary data.</text>
</comment>
<keyword evidence="1" id="KW-0472">Membrane</keyword>
<sequence>MTRFLAVLAGLLLILAVALLNPWAAVPAFVLVAAGWWFRTAAVVAVLLAAGVLAFADPGVLSAAAAGLVATTYLLNTATVTAPAGVVPTTVPSVAGAALFTACAVAAALVPLHLAWAPIAAPILVILLYTMVIQGVAMRRRETEDDARPAA</sequence>
<keyword evidence="1" id="KW-1133">Transmembrane helix</keyword>
<dbReference type="Proteomes" id="UP001519325">
    <property type="component" value="Unassembled WGS sequence"/>
</dbReference>
<dbReference type="RefSeq" id="WP_209884562.1">
    <property type="nucleotide sequence ID" value="NZ_JAGGMR010000001.1"/>
</dbReference>
<keyword evidence="2" id="KW-0808">Transferase</keyword>
<feature type="transmembrane region" description="Helical" evidence="1">
    <location>
        <begin position="63"/>
        <end position="86"/>
    </location>
</feature>
<keyword evidence="2" id="KW-0418">Kinase</keyword>
<dbReference type="EMBL" id="JAGGMR010000001">
    <property type="protein sequence ID" value="MBP2187757.1"/>
    <property type="molecule type" value="Genomic_DNA"/>
</dbReference>
<evidence type="ECO:0000313" key="3">
    <source>
        <dbReference type="Proteomes" id="UP001519325"/>
    </source>
</evidence>
<evidence type="ECO:0000256" key="1">
    <source>
        <dbReference type="SAM" id="Phobius"/>
    </source>
</evidence>
<keyword evidence="1" id="KW-0812">Transmembrane</keyword>
<reference evidence="2 3" key="1">
    <citation type="submission" date="2021-03" db="EMBL/GenBank/DDBJ databases">
        <title>Sequencing the genomes of 1000 actinobacteria strains.</title>
        <authorList>
            <person name="Klenk H.-P."/>
        </authorList>
    </citation>
    <scope>NUCLEOTIDE SEQUENCE [LARGE SCALE GENOMIC DNA]</scope>
    <source>
        <strain evidence="2 3">DSM 45516</strain>
    </source>
</reference>
<organism evidence="2 3">
    <name type="scientific">Nocardia goodfellowii</name>
    <dbReference type="NCBI Taxonomy" id="882446"/>
    <lineage>
        <taxon>Bacteria</taxon>
        <taxon>Bacillati</taxon>
        <taxon>Actinomycetota</taxon>
        <taxon>Actinomycetes</taxon>
        <taxon>Mycobacteriales</taxon>
        <taxon>Nocardiaceae</taxon>
        <taxon>Nocardia</taxon>
    </lineage>
</organism>
<protein>
    <submittedName>
        <fullName evidence="2">Signal transduction histidine kinase</fullName>
    </submittedName>
</protein>
<name>A0ABS4Q7U8_9NOCA</name>
<keyword evidence="3" id="KW-1185">Reference proteome</keyword>